<evidence type="ECO:0000313" key="1">
    <source>
        <dbReference type="EMBL" id="JAH36062.1"/>
    </source>
</evidence>
<protein>
    <submittedName>
        <fullName evidence="1">Uncharacterized protein</fullName>
    </submittedName>
</protein>
<reference evidence="1" key="2">
    <citation type="journal article" date="2015" name="Fish Shellfish Immunol.">
        <title>Early steps in the European eel (Anguilla anguilla)-Vibrio vulnificus interaction in the gills: Role of the RtxA13 toxin.</title>
        <authorList>
            <person name="Callol A."/>
            <person name="Pajuelo D."/>
            <person name="Ebbesson L."/>
            <person name="Teles M."/>
            <person name="MacKenzie S."/>
            <person name="Amaro C."/>
        </authorList>
    </citation>
    <scope>NUCLEOTIDE SEQUENCE</scope>
</reference>
<reference evidence="1" key="1">
    <citation type="submission" date="2014-11" db="EMBL/GenBank/DDBJ databases">
        <authorList>
            <person name="Amaro Gonzalez C."/>
        </authorList>
    </citation>
    <scope>NUCLEOTIDE SEQUENCE</scope>
</reference>
<organism evidence="1">
    <name type="scientific">Anguilla anguilla</name>
    <name type="common">European freshwater eel</name>
    <name type="synonym">Muraena anguilla</name>
    <dbReference type="NCBI Taxonomy" id="7936"/>
    <lineage>
        <taxon>Eukaryota</taxon>
        <taxon>Metazoa</taxon>
        <taxon>Chordata</taxon>
        <taxon>Craniata</taxon>
        <taxon>Vertebrata</taxon>
        <taxon>Euteleostomi</taxon>
        <taxon>Actinopterygii</taxon>
        <taxon>Neopterygii</taxon>
        <taxon>Teleostei</taxon>
        <taxon>Anguilliformes</taxon>
        <taxon>Anguillidae</taxon>
        <taxon>Anguilla</taxon>
    </lineage>
</organism>
<name>A0A0E9S4B5_ANGAN</name>
<proteinExistence type="predicted"/>
<dbReference type="AlphaFoldDB" id="A0A0E9S4B5"/>
<sequence>MQDRFYKENDPVEKLGRQKGTYLEIFIDTYCTRDQTHKKAEMFCEGSLKPAIV</sequence>
<dbReference type="EMBL" id="GBXM01072515">
    <property type="protein sequence ID" value="JAH36062.1"/>
    <property type="molecule type" value="Transcribed_RNA"/>
</dbReference>
<accession>A0A0E9S4B5</accession>